<protein>
    <submittedName>
        <fullName evidence="7">Protein AF-10</fullName>
    </submittedName>
</protein>
<evidence type="ECO:0000256" key="4">
    <source>
        <dbReference type="SAM" id="Coils"/>
    </source>
</evidence>
<name>A0AAV4YCL6_CAEEX</name>
<dbReference type="InterPro" id="IPR001965">
    <property type="entry name" value="Znf_PHD"/>
</dbReference>
<gene>
    <name evidence="7" type="primary">MLLT10</name>
    <name evidence="7" type="ORF">CEXT_245442</name>
</gene>
<dbReference type="PANTHER" id="PTHR13793:SF164">
    <property type="entry name" value="ALHAMBRA, ISOFORM P"/>
    <property type="match status" value="1"/>
</dbReference>
<dbReference type="GO" id="GO:0006357">
    <property type="term" value="P:regulation of transcription by RNA polymerase II"/>
    <property type="evidence" value="ECO:0007669"/>
    <property type="project" value="TreeGrafter"/>
</dbReference>
<keyword evidence="2" id="KW-0863">Zinc-finger</keyword>
<keyword evidence="8" id="KW-1185">Reference proteome</keyword>
<evidence type="ECO:0000256" key="2">
    <source>
        <dbReference type="ARBA" id="ARBA00022771"/>
    </source>
</evidence>
<proteinExistence type="predicted"/>
<dbReference type="InterPro" id="IPR049773">
    <property type="entry name" value="AF10-like_CC"/>
</dbReference>
<dbReference type="InterPro" id="IPR050701">
    <property type="entry name" value="Histone_Mod_Regulator"/>
</dbReference>
<dbReference type="GO" id="GO:0005634">
    <property type="term" value="C:nucleus"/>
    <property type="evidence" value="ECO:0007669"/>
    <property type="project" value="TreeGrafter"/>
</dbReference>
<dbReference type="Proteomes" id="UP001054945">
    <property type="component" value="Unassembled WGS sequence"/>
</dbReference>
<dbReference type="GO" id="GO:0031491">
    <property type="term" value="F:nucleosome binding"/>
    <property type="evidence" value="ECO:0007669"/>
    <property type="project" value="TreeGrafter"/>
</dbReference>
<dbReference type="GO" id="GO:0008270">
    <property type="term" value="F:zinc ion binding"/>
    <property type="evidence" value="ECO:0007669"/>
    <property type="project" value="UniProtKB-KW"/>
</dbReference>
<dbReference type="InterPro" id="IPR034732">
    <property type="entry name" value="EPHD"/>
</dbReference>
<dbReference type="InterPro" id="IPR013083">
    <property type="entry name" value="Znf_RING/FYVE/PHD"/>
</dbReference>
<dbReference type="CDD" id="cd20901">
    <property type="entry name" value="CC_AF10"/>
    <property type="match status" value="1"/>
</dbReference>
<evidence type="ECO:0000256" key="1">
    <source>
        <dbReference type="ARBA" id="ARBA00022723"/>
    </source>
</evidence>
<accession>A0AAV4YCL6</accession>
<keyword evidence="4" id="KW-0175">Coiled coil</keyword>
<dbReference type="PROSITE" id="PS51805">
    <property type="entry name" value="EPHD"/>
    <property type="match status" value="1"/>
</dbReference>
<evidence type="ECO:0000313" key="8">
    <source>
        <dbReference type="Proteomes" id="UP001054945"/>
    </source>
</evidence>
<feature type="compositionally biased region" description="Basic and acidic residues" evidence="5">
    <location>
        <begin position="307"/>
        <end position="320"/>
    </location>
</feature>
<keyword evidence="3" id="KW-0862">Zinc</keyword>
<evidence type="ECO:0000256" key="5">
    <source>
        <dbReference type="SAM" id="MobiDB-lite"/>
    </source>
</evidence>
<evidence type="ECO:0000256" key="3">
    <source>
        <dbReference type="ARBA" id="ARBA00022833"/>
    </source>
</evidence>
<organism evidence="7 8">
    <name type="scientific">Caerostris extrusa</name>
    <name type="common">Bark spider</name>
    <name type="synonym">Caerostris bankana</name>
    <dbReference type="NCBI Taxonomy" id="172846"/>
    <lineage>
        <taxon>Eukaryota</taxon>
        <taxon>Metazoa</taxon>
        <taxon>Ecdysozoa</taxon>
        <taxon>Arthropoda</taxon>
        <taxon>Chelicerata</taxon>
        <taxon>Arachnida</taxon>
        <taxon>Araneae</taxon>
        <taxon>Araneomorphae</taxon>
        <taxon>Entelegynae</taxon>
        <taxon>Araneoidea</taxon>
        <taxon>Araneidae</taxon>
        <taxon>Caerostris</taxon>
    </lineage>
</organism>
<feature type="compositionally biased region" description="Polar residues" evidence="5">
    <location>
        <begin position="371"/>
        <end position="388"/>
    </location>
</feature>
<feature type="compositionally biased region" description="Low complexity" evidence="5">
    <location>
        <begin position="325"/>
        <end position="337"/>
    </location>
</feature>
<feature type="region of interest" description="Disordered" evidence="5">
    <location>
        <begin position="371"/>
        <end position="410"/>
    </location>
</feature>
<reference evidence="7 8" key="1">
    <citation type="submission" date="2021-06" db="EMBL/GenBank/DDBJ databases">
        <title>Caerostris extrusa draft genome.</title>
        <authorList>
            <person name="Kono N."/>
            <person name="Arakawa K."/>
        </authorList>
    </citation>
    <scope>NUCLEOTIDE SEQUENCE [LARGE SCALE GENOMIC DNA]</scope>
</reference>
<feature type="region of interest" description="Disordered" evidence="5">
    <location>
        <begin position="287"/>
        <end position="347"/>
    </location>
</feature>
<dbReference type="EMBL" id="BPLR01019012">
    <property type="protein sequence ID" value="GIZ03907.1"/>
    <property type="molecule type" value="Genomic_DNA"/>
</dbReference>
<feature type="region of interest" description="Disordered" evidence="5">
    <location>
        <begin position="480"/>
        <end position="551"/>
    </location>
</feature>
<dbReference type="GO" id="GO:0042393">
    <property type="term" value="F:histone binding"/>
    <property type="evidence" value="ECO:0007669"/>
    <property type="project" value="TreeGrafter"/>
</dbReference>
<feature type="domain" description="PHD-type" evidence="6">
    <location>
        <begin position="117"/>
        <end position="243"/>
    </location>
</feature>
<feature type="region of interest" description="Disordered" evidence="5">
    <location>
        <begin position="438"/>
        <end position="467"/>
    </location>
</feature>
<feature type="compositionally biased region" description="Basic and acidic residues" evidence="5">
    <location>
        <begin position="483"/>
        <end position="504"/>
    </location>
</feature>
<feature type="compositionally biased region" description="Basic and acidic residues" evidence="5">
    <location>
        <begin position="538"/>
        <end position="551"/>
    </location>
</feature>
<dbReference type="AlphaFoldDB" id="A0AAV4YCL6"/>
<dbReference type="Pfam" id="PF13832">
    <property type="entry name" value="zf-HC5HC2H_2"/>
    <property type="match status" value="1"/>
</dbReference>
<dbReference type="Gene3D" id="3.30.40.10">
    <property type="entry name" value="Zinc/RING finger domain, C3HC4 (zinc finger)"/>
    <property type="match status" value="1"/>
</dbReference>
<feature type="compositionally biased region" description="Basic and acidic residues" evidence="5">
    <location>
        <begin position="443"/>
        <end position="458"/>
    </location>
</feature>
<keyword evidence="1" id="KW-0479">Metal-binding</keyword>
<dbReference type="CDD" id="cd15672">
    <property type="entry name" value="ePHD_AF10_like"/>
    <property type="match status" value="1"/>
</dbReference>
<dbReference type="SMART" id="SM00249">
    <property type="entry name" value="PHD"/>
    <property type="match status" value="1"/>
</dbReference>
<sequence length="935" mass="103849">MPFFSANRGSLIFKCHNFCIKIFALVTTRPRRIGSKSLACYGIVQVPTGPWFCRKCESQERSARVVYIEGLSLLRDYLSDVIFLLKLFSRNPPDSKTQQFPKRSPINKMVPKKPRSSYRCELCPSKDGALKKTDGGVYNALLVRLGSCCLCFYIPEVRFGNVTTMEPIILQLVPTDRYNKSCYICEEQGKESKASVGACMQCNKSGCKQYFHVTCAQAAGLLCEEAGNLTDNVKYCGYCHYHYQKLVINQQSSSKNKVVPCYASLGMPCLLSPKKDSHIKIIPAFKPIPADNATPEPSPEKANSANSKEKPTRTKADRKGKQAYTTNSNCSVNNSTDTPPPPNLIANVDHEFLSDSSASTISNISLHNGIANSSDCKSSVTPSGSPVYNNEKPKKKSKDSSGTSVVKKSSRIRDLQNVSAKSAAPTFSSMYENFISEANQNSKNDKKRTCDFTEEPEKKKTKHSSIPKELVILRKENKRKFNHDRSCSSHSVEEVSVDDSKDYETTLDNNDPESVPEPIKPTEGEIILNSNNSPPIRNKGDSADKNESLPLLKDTEIKTEEPSFYDIPQSSYAMPIPDTVDLMDKMTKQIQDSSIVEENLHLGPTTLEELLEKQWCETSNFLLGQAQHFDIASMISCLHELRNENNRLEKQITDLVSRRDTLLAINARLKVLPSASETTMNNNMRYSPLSPLDAKSPDEHPHPAANFTGFVFDNSMFHTTQQRQFECSTDYAASFCATSGNHNSSVSSAPHWPIWNNPYSNPNEMQRVYINDVQRDFNMYKHPMAGHSPAATIGSSGFPLTPSPIPCSPIPKPEGFPLLSAYNHESSPLSHIPILTNAVSQAPLLYGPSVSMSDSLLINETNAFNNLNCQNGSNDVQDEQPTTAVYQTISPPFSTPEIDDSGNNTPENSVCNNIIFHPDFENALQNDNSSLEEER</sequence>
<evidence type="ECO:0000313" key="7">
    <source>
        <dbReference type="EMBL" id="GIZ03907.1"/>
    </source>
</evidence>
<comment type="caution">
    <text evidence="7">The sequence shown here is derived from an EMBL/GenBank/DDBJ whole genome shotgun (WGS) entry which is preliminary data.</text>
</comment>
<feature type="coiled-coil region" evidence="4">
    <location>
        <begin position="631"/>
        <end position="658"/>
    </location>
</feature>
<evidence type="ECO:0000259" key="6">
    <source>
        <dbReference type="PROSITE" id="PS51805"/>
    </source>
</evidence>
<dbReference type="PANTHER" id="PTHR13793">
    <property type="entry name" value="PHD FINGER PROTEINS"/>
    <property type="match status" value="1"/>
</dbReference>